<dbReference type="InterPro" id="IPR040256">
    <property type="entry name" value="At4g02000-like"/>
</dbReference>
<organism evidence="2 3">
    <name type="scientific">Hibiscus sabdariffa</name>
    <name type="common">roselle</name>
    <dbReference type="NCBI Taxonomy" id="183260"/>
    <lineage>
        <taxon>Eukaryota</taxon>
        <taxon>Viridiplantae</taxon>
        <taxon>Streptophyta</taxon>
        <taxon>Embryophyta</taxon>
        <taxon>Tracheophyta</taxon>
        <taxon>Spermatophyta</taxon>
        <taxon>Magnoliopsida</taxon>
        <taxon>eudicotyledons</taxon>
        <taxon>Gunneridae</taxon>
        <taxon>Pentapetalae</taxon>
        <taxon>rosids</taxon>
        <taxon>malvids</taxon>
        <taxon>Malvales</taxon>
        <taxon>Malvaceae</taxon>
        <taxon>Malvoideae</taxon>
        <taxon>Hibiscus</taxon>
    </lineage>
</organism>
<dbReference type="PANTHER" id="PTHR31286:SF99">
    <property type="entry name" value="DUF4283 DOMAIN-CONTAINING PROTEIN"/>
    <property type="match status" value="1"/>
</dbReference>
<keyword evidence="3" id="KW-1185">Reference proteome</keyword>
<name>A0ABR2DJY5_9ROSI</name>
<protein>
    <recommendedName>
        <fullName evidence="1">DUF4283 domain-containing protein</fullName>
    </recommendedName>
</protein>
<proteinExistence type="predicted"/>
<dbReference type="Proteomes" id="UP001472677">
    <property type="component" value="Unassembled WGS sequence"/>
</dbReference>
<dbReference type="PANTHER" id="PTHR31286">
    <property type="entry name" value="GLYCINE-RICH CELL WALL STRUCTURAL PROTEIN 1.8-LIKE"/>
    <property type="match status" value="1"/>
</dbReference>
<evidence type="ECO:0000259" key="1">
    <source>
        <dbReference type="Pfam" id="PF14111"/>
    </source>
</evidence>
<sequence length="379" mass="41660">MSNSGIYPEIRFSERAHKELDAQLSKSLVVRLLGKSIGYKALRNRVQALWVPVGEITIVDMDNDYYVVRFALEDDYEHVLIRGPWMVYDSYLTIQPWSRDFSTSVDYPKKILAWGPLNQRKEPAEDDRFGPWMQVVNRRRCPGVQHRPSNQAGLTVELNGGSHFGVLEDMVEPQLLVSLPQQVDTGTAGTAIVTKVPTGLDSVSTSRPLGTDQINGQQAGVVARGVMSTTTVESVIVVPRRALSPVNVQAMHEGSRPSDGHVTEEVVDMGLTTKPVVVNSVQVPSVAAKGKVFTAPSSLQASKHTTVRVIDESSKRILQEHNGKARYGPIRSASVKGAKRISNVSKPVARKDTKVKSGLVRLILALYFSLASFSWASFD</sequence>
<comment type="caution">
    <text evidence="2">The sequence shown here is derived from an EMBL/GenBank/DDBJ whole genome shotgun (WGS) entry which is preliminary data.</text>
</comment>
<dbReference type="Pfam" id="PF14111">
    <property type="entry name" value="DUF4283"/>
    <property type="match status" value="1"/>
</dbReference>
<dbReference type="EMBL" id="JBBPBM010000024">
    <property type="protein sequence ID" value="KAK8541741.1"/>
    <property type="molecule type" value="Genomic_DNA"/>
</dbReference>
<reference evidence="2 3" key="1">
    <citation type="journal article" date="2024" name="G3 (Bethesda)">
        <title>Genome assembly of Hibiscus sabdariffa L. provides insights into metabolisms of medicinal natural products.</title>
        <authorList>
            <person name="Kim T."/>
        </authorList>
    </citation>
    <scope>NUCLEOTIDE SEQUENCE [LARGE SCALE GENOMIC DNA]</scope>
    <source>
        <strain evidence="2">TK-2024</strain>
        <tissue evidence="2">Old leaves</tissue>
    </source>
</reference>
<gene>
    <name evidence="2" type="ORF">V6N12_014368</name>
</gene>
<feature type="domain" description="DUF4283" evidence="1">
    <location>
        <begin position="22"/>
        <end position="103"/>
    </location>
</feature>
<accession>A0ABR2DJY5</accession>
<dbReference type="InterPro" id="IPR025558">
    <property type="entry name" value="DUF4283"/>
</dbReference>
<evidence type="ECO:0000313" key="2">
    <source>
        <dbReference type="EMBL" id="KAK8541741.1"/>
    </source>
</evidence>
<evidence type="ECO:0000313" key="3">
    <source>
        <dbReference type="Proteomes" id="UP001472677"/>
    </source>
</evidence>